<evidence type="ECO:0000313" key="2">
    <source>
        <dbReference type="EMBL" id="XBH18891.1"/>
    </source>
</evidence>
<gene>
    <name evidence="2" type="ORF">P8935_06135</name>
</gene>
<dbReference type="Pfam" id="PF24400">
    <property type="entry name" value="DUF7544"/>
    <property type="match status" value="1"/>
</dbReference>
<accession>A0AAU7DNK0</accession>
<sequence>MRAISAADAITPAVERTKAFLFRPFSWGTFLKLGLVALVTEGLGSNFRGSSSRSGGGGGSSLGRGPMIHSLRDIPPQWIAAGVAAFLLVLLIAAVVFYLITRLRFAFFHCLVHNTKMIRPGWDLYKEQASRFFWLNIGVGVGFLLLMGLISIPFVAGFLRLFRDMQPGGHPNIGMLLGLILPLVPIILLLVVLGIALDIILRDWMLPHFALEDASASDAWSSVWARITAEKGQFFAYALLRLILPMVAGIAIFLILLIPGLVLAGAVAGMELGIHSAFADSTGSASVAGIMLQVFFGLVAFGFFLLASICLGGPLSTGTREYAILFYGGRYQVLGDLLYPQPLPPSPIPAGVPVV</sequence>
<name>A0AAU7DNK0_9BACT</name>
<organism evidence="2">
    <name type="scientific">Telmatobacter sp. DSM 110680</name>
    <dbReference type="NCBI Taxonomy" id="3036704"/>
    <lineage>
        <taxon>Bacteria</taxon>
        <taxon>Pseudomonadati</taxon>
        <taxon>Acidobacteriota</taxon>
        <taxon>Terriglobia</taxon>
        <taxon>Terriglobales</taxon>
        <taxon>Acidobacteriaceae</taxon>
        <taxon>Telmatobacter</taxon>
    </lineage>
</organism>
<keyword evidence="1" id="KW-0812">Transmembrane</keyword>
<feature type="transmembrane region" description="Helical" evidence="1">
    <location>
        <begin position="132"/>
        <end position="156"/>
    </location>
</feature>
<dbReference type="AlphaFoldDB" id="A0AAU7DNK0"/>
<feature type="transmembrane region" description="Helical" evidence="1">
    <location>
        <begin position="20"/>
        <end position="40"/>
    </location>
</feature>
<feature type="transmembrane region" description="Helical" evidence="1">
    <location>
        <begin position="78"/>
        <end position="100"/>
    </location>
</feature>
<dbReference type="EMBL" id="CP121196">
    <property type="protein sequence ID" value="XBH18891.1"/>
    <property type="molecule type" value="Genomic_DNA"/>
</dbReference>
<keyword evidence="1" id="KW-1133">Transmembrane helix</keyword>
<feature type="transmembrane region" description="Helical" evidence="1">
    <location>
        <begin position="176"/>
        <end position="201"/>
    </location>
</feature>
<evidence type="ECO:0008006" key="3">
    <source>
        <dbReference type="Google" id="ProtNLM"/>
    </source>
</evidence>
<protein>
    <recommendedName>
        <fullName evidence="3">DUF4013 domain-containing protein</fullName>
    </recommendedName>
</protein>
<keyword evidence="1" id="KW-0472">Membrane</keyword>
<feature type="transmembrane region" description="Helical" evidence="1">
    <location>
        <begin position="234"/>
        <end position="267"/>
    </location>
</feature>
<dbReference type="InterPro" id="IPR055966">
    <property type="entry name" value="DUF7544"/>
</dbReference>
<reference evidence="2" key="1">
    <citation type="submission" date="2023-03" db="EMBL/GenBank/DDBJ databases">
        <title>Edaphobacter sp.</title>
        <authorList>
            <person name="Huber K.J."/>
            <person name="Papendorf J."/>
            <person name="Pilke C."/>
            <person name="Bunk B."/>
            <person name="Sproeer C."/>
            <person name="Pester M."/>
        </authorList>
    </citation>
    <scope>NUCLEOTIDE SEQUENCE</scope>
    <source>
        <strain evidence="2">DSM 110680</strain>
    </source>
</reference>
<dbReference type="RefSeq" id="WP_348264109.1">
    <property type="nucleotide sequence ID" value="NZ_CP121196.1"/>
</dbReference>
<evidence type="ECO:0000256" key="1">
    <source>
        <dbReference type="SAM" id="Phobius"/>
    </source>
</evidence>
<feature type="transmembrane region" description="Helical" evidence="1">
    <location>
        <begin position="287"/>
        <end position="311"/>
    </location>
</feature>
<proteinExistence type="predicted"/>